<name>A0A067TK75_GALM3</name>
<keyword evidence="2" id="KW-1185">Reference proteome</keyword>
<proteinExistence type="predicted"/>
<organism evidence="1 2">
    <name type="scientific">Galerina marginata (strain CBS 339.88)</name>
    <dbReference type="NCBI Taxonomy" id="685588"/>
    <lineage>
        <taxon>Eukaryota</taxon>
        <taxon>Fungi</taxon>
        <taxon>Dikarya</taxon>
        <taxon>Basidiomycota</taxon>
        <taxon>Agaricomycotina</taxon>
        <taxon>Agaricomycetes</taxon>
        <taxon>Agaricomycetidae</taxon>
        <taxon>Agaricales</taxon>
        <taxon>Agaricineae</taxon>
        <taxon>Strophariaceae</taxon>
        <taxon>Galerina</taxon>
    </lineage>
</organism>
<dbReference type="EMBL" id="KL142368">
    <property type="protein sequence ID" value="KDR83625.1"/>
    <property type="molecule type" value="Genomic_DNA"/>
</dbReference>
<evidence type="ECO:0000313" key="2">
    <source>
        <dbReference type="Proteomes" id="UP000027222"/>
    </source>
</evidence>
<reference evidence="2" key="1">
    <citation type="journal article" date="2014" name="Proc. Natl. Acad. Sci. U.S.A.">
        <title>Extensive sampling of basidiomycete genomes demonstrates inadequacy of the white-rot/brown-rot paradigm for wood decay fungi.</title>
        <authorList>
            <person name="Riley R."/>
            <person name="Salamov A.A."/>
            <person name="Brown D.W."/>
            <person name="Nagy L.G."/>
            <person name="Floudas D."/>
            <person name="Held B.W."/>
            <person name="Levasseur A."/>
            <person name="Lombard V."/>
            <person name="Morin E."/>
            <person name="Otillar R."/>
            <person name="Lindquist E.A."/>
            <person name="Sun H."/>
            <person name="LaButti K.M."/>
            <person name="Schmutz J."/>
            <person name="Jabbour D."/>
            <person name="Luo H."/>
            <person name="Baker S.E."/>
            <person name="Pisabarro A.G."/>
            <person name="Walton J.D."/>
            <person name="Blanchette R.A."/>
            <person name="Henrissat B."/>
            <person name="Martin F."/>
            <person name="Cullen D."/>
            <person name="Hibbett D.S."/>
            <person name="Grigoriev I.V."/>
        </authorList>
    </citation>
    <scope>NUCLEOTIDE SEQUENCE [LARGE SCALE GENOMIC DNA]</scope>
    <source>
        <strain evidence="2">CBS 339.88</strain>
    </source>
</reference>
<protein>
    <submittedName>
        <fullName evidence="1">Uncharacterized protein</fullName>
    </submittedName>
</protein>
<accession>A0A067TK75</accession>
<gene>
    <name evidence="1" type="ORF">GALMADRAFT_657994</name>
</gene>
<dbReference type="HOGENOM" id="CLU_1806300_0_0_1"/>
<dbReference type="Proteomes" id="UP000027222">
    <property type="component" value="Unassembled WGS sequence"/>
</dbReference>
<sequence length="143" mass="16048">MTRKTVDSFLTVCPSRIFTYTGSRLGMELTRRDFRCVSPCPSKVYIHLLFWTPGPSGDKVKTTWRQWSAFLSEDRNSFTIGRHSRLLAIESNEIEHVFLLGGKSLVKLVRAGFYTGVIECVLESPSGKSDLSAAITILKNFAP</sequence>
<evidence type="ECO:0000313" key="1">
    <source>
        <dbReference type="EMBL" id="KDR83625.1"/>
    </source>
</evidence>
<dbReference type="AlphaFoldDB" id="A0A067TK75"/>